<evidence type="ECO:0000256" key="2">
    <source>
        <dbReference type="ARBA" id="ARBA00009347"/>
    </source>
</evidence>
<evidence type="ECO:0000259" key="6">
    <source>
        <dbReference type="Pfam" id="PF00441"/>
    </source>
</evidence>
<name>A0ABU8RY20_9SPHN</name>
<dbReference type="InterPro" id="IPR037069">
    <property type="entry name" value="AcylCoA_DH/ox_N_sf"/>
</dbReference>
<dbReference type="PANTHER" id="PTHR43884:SF20">
    <property type="entry name" value="ACYL-COA DEHYDROGENASE FADE28"/>
    <property type="match status" value="1"/>
</dbReference>
<comment type="caution">
    <text evidence="8">The sequence shown here is derived from an EMBL/GenBank/DDBJ whole genome shotgun (WGS) entry which is preliminary data.</text>
</comment>
<protein>
    <submittedName>
        <fullName evidence="8">Acyl-CoA dehydrogenase family protein</fullName>
        <ecNumber evidence="8">1.-.-.-</ecNumber>
    </submittedName>
</protein>
<dbReference type="InterPro" id="IPR009075">
    <property type="entry name" value="AcylCo_DH/oxidase_C"/>
</dbReference>
<keyword evidence="3" id="KW-0285">Flavoprotein</keyword>
<dbReference type="EMBL" id="JBBHJZ010000003">
    <property type="protein sequence ID" value="MEJ5977975.1"/>
    <property type="molecule type" value="Genomic_DNA"/>
</dbReference>
<reference evidence="8 9" key="1">
    <citation type="submission" date="2024-03" db="EMBL/GenBank/DDBJ databases">
        <authorList>
            <person name="Jo J.-H."/>
        </authorList>
    </citation>
    <scope>NUCLEOTIDE SEQUENCE [LARGE SCALE GENOMIC DNA]</scope>
    <source>
        <strain evidence="8 9">PS1R-30</strain>
    </source>
</reference>
<dbReference type="CDD" id="cd00567">
    <property type="entry name" value="ACAD"/>
    <property type="match status" value="1"/>
</dbReference>
<gene>
    <name evidence="8" type="ORF">WG901_15095</name>
</gene>
<dbReference type="Gene3D" id="2.40.110.10">
    <property type="entry name" value="Butyryl-CoA Dehydrogenase, subunit A, domain 2"/>
    <property type="match status" value="1"/>
</dbReference>
<evidence type="ECO:0000256" key="4">
    <source>
        <dbReference type="ARBA" id="ARBA00022827"/>
    </source>
</evidence>
<keyword evidence="9" id="KW-1185">Reference proteome</keyword>
<accession>A0ABU8RY20</accession>
<dbReference type="EC" id="1.-.-.-" evidence="8"/>
<keyword evidence="4" id="KW-0274">FAD</keyword>
<dbReference type="PANTHER" id="PTHR43884">
    <property type="entry name" value="ACYL-COA DEHYDROGENASE"/>
    <property type="match status" value="1"/>
</dbReference>
<feature type="domain" description="Acyl-CoA dehydrogenase/oxidase C-terminal" evidence="6">
    <location>
        <begin position="230"/>
        <end position="370"/>
    </location>
</feature>
<keyword evidence="5 8" id="KW-0560">Oxidoreductase</keyword>
<evidence type="ECO:0000256" key="5">
    <source>
        <dbReference type="ARBA" id="ARBA00023002"/>
    </source>
</evidence>
<evidence type="ECO:0000313" key="8">
    <source>
        <dbReference type="EMBL" id="MEJ5977975.1"/>
    </source>
</evidence>
<dbReference type="SUPFAM" id="SSF47203">
    <property type="entry name" value="Acyl-CoA dehydrogenase C-terminal domain-like"/>
    <property type="match status" value="1"/>
</dbReference>
<organism evidence="8 9">
    <name type="scientific">Novosphingobium anseongense</name>
    <dbReference type="NCBI Taxonomy" id="3133436"/>
    <lineage>
        <taxon>Bacteria</taxon>
        <taxon>Pseudomonadati</taxon>
        <taxon>Pseudomonadota</taxon>
        <taxon>Alphaproteobacteria</taxon>
        <taxon>Sphingomonadales</taxon>
        <taxon>Sphingomonadaceae</taxon>
        <taxon>Novosphingobium</taxon>
    </lineage>
</organism>
<dbReference type="InterPro" id="IPR036250">
    <property type="entry name" value="AcylCo_DH-like_C"/>
</dbReference>
<dbReference type="Pfam" id="PF00441">
    <property type="entry name" value="Acyl-CoA_dh_1"/>
    <property type="match status" value="1"/>
</dbReference>
<proteinExistence type="inferred from homology"/>
<dbReference type="RefSeq" id="WP_339587922.1">
    <property type="nucleotide sequence ID" value="NZ_JBBHJZ010000003.1"/>
</dbReference>
<dbReference type="Gene3D" id="1.20.140.10">
    <property type="entry name" value="Butyryl-CoA Dehydrogenase, subunit A, domain 3"/>
    <property type="match status" value="1"/>
</dbReference>
<evidence type="ECO:0000256" key="1">
    <source>
        <dbReference type="ARBA" id="ARBA00001974"/>
    </source>
</evidence>
<dbReference type="InterPro" id="IPR009100">
    <property type="entry name" value="AcylCoA_DH/oxidase_NM_dom_sf"/>
</dbReference>
<comment type="similarity">
    <text evidence="2">Belongs to the acyl-CoA dehydrogenase family.</text>
</comment>
<dbReference type="InterPro" id="IPR046373">
    <property type="entry name" value="Acyl-CoA_Oxase/DH_mid-dom_sf"/>
</dbReference>
<dbReference type="Proteomes" id="UP001361239">
    <property type="component" value="Unassembled WGS sequence"/>
</dbReference>
<evidence type="ECO:0000313" key="9">
    <source>
        <dbReference type="Proteomes" id="UP001361239"/>
    </source>
</evidence>
<dbReference type="SUPFAM" id="SSF56645">
    <property type="entry name" value="Acyl-CoA dehydrogenase NM domain-like"/>
    <property type="match status" value="1"/>
</dbReference>
<feature type="domain" description="Acyl-CoA dehydrogenase/oxidase N-terminal" evidence="7">
    <location>
        <begin position="6"/>
        <end position="97"/>
    </location>
</feature>
<evidence type="ECO:0000256" key="3">
    <source>
        <dbReference type="ARBA" id="ARBA00022630"/>
    </source>
</evidence>
<dbReference type="Pfam" id="PF02771">
    <property type="entry name" value="Acyl-CoA_dh_N"/>
    <property type="match status" value="1"/>
</dbReference>
<evidence type="ECO:0000259" key="7">
    <source>
        <dbReference type="Pfam" id="PF02771"/>
    </source>
</evidence>
<dbReference type="InterPro" id="IPR013786">
    <property type="entry name" value="AcylCoA_DH/ox_N"/>
</dbReference>
<comment type="cofactor">
    <cofactor evidence="1">
        <name>FAD</name>
        <dbReference type="ChEBI" id="CHEBI:57692"/>
    </cofactor>
</comment>
<dbReference type="Gene3D" id="1.10.540.10">
    <property type="entry name" value="Acyl-CoA dehydrogenase/oxidase, N-terminal domain"/>
    <property type="match status" value="1"/>
</dbReference>
<dbReference type="GO" id="GO:0016491">
    <property type="term" value="F:oxidoreductase activity"/>
    <property type="evidence" value="ECO:0007669"/>
    <property type="project" value="UniProtKB-KW"/>
</dbReference>
<sequence>MWHVLTSDQELLRDTTARFLGDHVPLSRQRKDLRHDPAGFDPAYWRSGAELGWTMLLVSEDDGGGSVSGRGAVDLALIAYEFGRNAAPGPLVDCNVVASALSGQAGDLQRGVLGDVLTGGVIATSVLGHAPWQNPGEAAITIRKDGEDLVIDGTLRPVESAKQAGYFLVTGRSDSGMTQVLVPADAPGVTVTALKGIDVTRRFGAVSFDGVRAPASALIGEYGQAGAQVSRQVENAAVMLTAEAVGAMDMAFAMTLDWAFDRYTFGRALASYQALKHRFADMKSWLEGSHAIADAAAEAVADRTASATEKASAAKSYIGEQGPELAQDCVQLHGGIGVTYEHDLHFFLRRVSLNRLLYGTPADHRRLLAKIQIEKEAAA</sequence>